<dbReference type="RefSeq" id="WP_163172111.1">
    <property type="nucleotide sequence ID" value="NZ_CP044463.1"/>
</dbReference>
<dbReference type="Pfam" id="PF02518">
    <property type="entry name" value="HATPase_c"/>
    <property type="match status" value="1"/>
</dbReference>
<dbReference type="InterPro" id="IPR005467">
    <property type="entry name" value="His_kinase_dom"/>
</dbReference>
<protein>
    <recommendedName>
        <fullName evidence="2">histidine kinase</fullName>
        <ecNumber evidence="2">2.7.13.3</ecNumber>
    </recommendedName>
</protein>
<keyword evidence="4" id="KW-0808">Transferase</keyword>
<dbReference type="SUPFAM" id="SSF55781">
    <property type="entry name" value="GAF domain-like"/>
    <property type="match status" value="1"/>
</dbReference>
<dbReference type="SUPFAM" id="SSF55874">
    <property type="entry name" value="ATPase domain of HSP90 chaperone/DNA topoisomerase II/histidine kinase"/>
    <property type="match status" value="1"/>
</dbReference>
<dbReference type="PANTHER" id="PTHR43047">
    <property type="entry name" value="TWO-COMPONENT HISTIDINE PROTEIN KINASE"/>
    <property type="match status" value="1"/>
</dbReference>
<dbReference type="InterPro" id="IPR004358">
    <property type="entry name" value="Sig_transdc_His_kin-like_C"/>
</dbReference>
<evidence type="ECO:0000313" key="8">
    <source>
        <dbReference type="Proteomes" id="UP000503505"/>
    </source>
</evidence>
<organism evidence="7 8">
    <name type="scientific">Acinetobacter schindleri</name>
    <dbReference type="NCBI Taxonomy" id="108981"/>
    <lineage>
        <taxon>Bacteria</taxon>
        <taxon>Pseudomonadati</taxon>
        <taxon>Pseudomonadota</taxon>
        <taxon>Gammaproteobacteria</taxon>
        <taxon>Moraxellales</taxon>
        <taxon>Moraxellaceae</taxon>
        <taxon>Acinetobacter</taxon>
    </lineage>
</organism>
<feature type="domain" description="Histidine kinase" evidence="6">
    <location>
        <begin position="186"/>
        <end position="406"/>
    </location>
</feature>
<dbReference type="PANTHER" id="PTHR43047:SF72">
    <property type="entry name" value="OSMOSENSING HISTIDINE PROTEIN KINASE SLN1"/>
    <property type="match status" value="1"/>
</dbReference>
<comment type="catalytic activity">
    <reaction evidence="1">
        <text>ATP + protein L-histidine = ADP + protein N-phospho-L-histidine.</text>
        <dbReference type="EC" id="2.7.13.3"/>
    </reaction>
</comment>
<dbReference type="EC" id="2.7.13.3" evidence="2"/>
<dbReference type="PRINTS" id="PR00344">
    <property type="entry name" value="BCTRLSENSOR"/>
</dbReference>
<dbReference type="AlphaFoldDB" id="A0AAE6WW89"/>
<proteinExistence type="predicted"/>
<evidence type="ECO:0000313" key="7">
    <source>
        <dbReference type="EMBL" id="QIC68120.1"/>
    </source>
</evidence>
<evidence type="ECO:0000256" key="4">
    <source>
        <dbReference type="ARBA" id="ARBA00022679"/>
    </source>
</evidence>
<dbReference type="SMART" id="SM00388">
    <property type="entry name" value="HisKA"/>
    <property type="match status" value="1"/>
</dbReference>
<accession>A0AAE6WW89</accession>
<dbReference type="SMART" id="SM00387">
    <property type="entry name" value="HATPase_c"/>
    <property type="match status" value="1"/>
</dbReference>
<evidence type="ECO:0000256" key="3">
    <source>
        <dbReference type="ARBA" id="ARBA00022553"/>
    </source>
</evidence>
<keyword evidence="3" id="KW-0597">Phosphoprotein</keyword>
<dbReference type="SUPFAM" id="SSF47384">
    <property type="entry name" value="Homodimeric domain of signal transducing histidine kinase"/>
    <property type="match status" value="1"/>
</dbReference>
<dbReference type="EMBL" id="CP044463">
    <property type="protein sequence ID" value="QIC68120.1"/>
    <property type="molecule type" value="Genomic_DNA"/>
</dbReference>
<evidence type="ECO:0000256" key="5">
    <source>
        <dbReference type="ARBA" id="ARBA00022777"/>
    </source>
</evidence>
<dbReference type="Gene3D" id="1.10.287.130">
    <property type="match status" value="1"/>
</dbReference>
<gene>
    <name evidence="7" type="ORF">FSC10_12505</name>
</gene>
<dbReference type="InterPro" id="IPR036097">
    <property type="entry name" value="HisK_dim/P_sf"/>
</dbReference>
<dbReference type="Gene3D" id="3.30.565.10">
    <property type="entry name" value="Histidine kinase-like ATPase, C-terminal domain"/>
    <property type="match status" value="1"/>
</dbReference>
<dbReference type="GO" id="GO:0000155">
    <property type="term" value="F:phosphorelay sensor kinase activity"/>
    <property type="evidence" value="ECO:0007669"/>
    <property type="project" value="InterPro"/>
</dbReference>
<dbReference type="Proteomes" id="UP000503505">
    <property type="component" value="Chromosome"/>
</dbReference>
<dbReference type="GO" id="GO:0009927">
    <property type="term" value="F:histidine phosphotransfer kinase activity"/>
    <property type="evidence" value="ECO:0007669"/>
    <property type="project" value="TreeGrafter"/>
</dbReference>
<dbReference type="PROSITE" id="PS50109">
    <property type="entry name" value="HIS_KIN"/>
    <property type="match status" value="1"/>
</dbReference>
<dbReference type="CDD" id="cd00082">
    <property type="entry name" value="HisKA"/>
    <property type="match status" value="1"/>
</dbReference>
<dbReference type="InterPro" id="IPR003594">
    <property type="entry name" value="HATPase_dom"/>
</dbReference>
<sequence length="425" mass="47907">MKLNLLEIGQNTEQLSSCRLSLILGVNTSNNLINTFARVARRLLKTEKCLLGFHKEPYIWYSTASEFWGIETPPELNLLNYLKNDDCLDHTHPAYTEMSEYIRSLGVEHKRLISFNLKASDTHSIGHVVFFDQEEEGFDQEDIRLVQEFADGLVGLIRLHEDYNELKEMYEQQCAMNFSKTKFFQIIAHDLRAPFHGLLGFSEVLAEERHTLDDSSVQNIADYLCENAKSTYNLLESLLTWAMAEGGRFVYHPINFELKQSSKIVCDVLKSFALNKKIDLIDRIPEGVKVNADINMITSVLQNLVSNALKFTPTDQQGQVILTAEAEDELVRISVQDTGLGMTEEQMQNLFKPNLTVSVKGTDNEKGAGLGLVLCKRFVDLNHGQIYVDSKEGQGTTFSVLLPKATNEHQALALAEPAGALKEKN</sequence>
<evidence type="ECO:0000256" key="2">
    <source>
        <dbReference type="ARBA" id="ARBA00012438"/>
    </source>
</evidence>
<dbReference type="Pfam" id="PF00512">
    <property type="entry name" value="HisKA"/>
    <property type="match status" value="1"/>
</dbReference>
<evidence type="ECO:0000259" key="6">
    <source>
        <dbReference type="PROSITE" id="PS50109"/>
    </source>
</evidence>
<evidence type="ECO:0000256" key="1">
    <source>
        <dbReference type="ARBA" id="ARBA00000085"/>
    </source>
</evidence>
<name>A0AAE6WW89_9GAMM</name>
<reference evidence="7 8" key="1">
    <citation type="submission" date="2019-09" db="EMBL/GenBank/DDBJ databases">
        <title>Non-baumannii Acinetobacter spp. carrying blaNDM-1 isolated in China.</title>
        <authorList>
            <person name="Cui C."/>
            <person name="Chen C."/>
            <person name="Sun J."/>
            <person name="Liu Y."/>
        </authorList>
    </citation>
    <scope>NUCLEOTIDE SEQUENCE [LARGE SCALE GENOMIC DNA]</scope>
    <source>
        <strain evidence="7 8">HZE23-1</strain>
    </source>
</reference>
<keyword evidence="5 7" id="KW-0418">Kinase</keyword>
<dbReference type="InterPro" id="IPR003661">
    <property type="entry name" value="HisK_dim/P_dom"/>
</dbReference>
<dbReference type="InterPro" id="IPR036890">
    <property type="entry name" value="HATPase_C_sf"/>
</dbReference>
<dbReference type="GO" id="GO:0005886">
    <property type="term" value="C:plasma membrane"/>
    <property type="evidence" value="ECO:0007669"/>
    <property type="project" value="TreeGrafter"/>
</dbReference>